<accession>A0A512N3U5</accession>
<keyword evidence="11" id="KW-0479">Metal-binding</keyword>
<evidence type="ECO:0000256" key="11">
    <source>
        <dbReference type="RuleBase" id="RU003682"/>
    </source>
</evidence>
<evidence type="ECO:0000256" key="1">
    <source>
        <dbReference type="ARBA" id="ARBA00001954"/>
    </source>
</evidence>
<dbReference type="InterPro" id="IPR026992">
    <property type="entry name" value="DIOX_N"/>
</dbReference>
<dbReference type="GO" id="GO:0009693">
    <property type="term" value="P:ethylene biosynthetic process"/>
    <property type="evidence" value="ECO:0007669"/>
    <property type="project" value="UniProtKB-KW"/>
</dbReference>
<proteinExistence type="inferred from homology"/>
<evidence type="ECO:0000256" key="8">
    <source>
        <dbReference type="ARBA" id="ARBA00031282"/>
    </source>
</evidence>
<name>A0A512N3U5_9HYPH</name>
<evidence type="ECO:0000256" key="10">
    <source>
        <dbReference type="ARBA" id="ARBA00049359"/>
    </source>
</evidence>
<evidence type="ECO:0000256" key="5">
    <source>
        <dbReference type="ARBA" id="ARBA00019045"/>
    </source>
</evidence>
<comment type="pathway">
    <text evidence="2">Alkene biosynthesis; ethylene biosynthesis via 2-oxoglutarate.</text>
</comment>
<dbReference type="PANTHER" id="PTHR47990">
    <property type="entry name" value="2-OXOGLUTARATE (2OG) AND FE(II)-DEPENDENT OXYGENASE SUPERFAMILY PROTEIN-RELATED"/>
    <property type="match status" value="1"/>
</dbReference>
<evidence type="ECO:0000256" key="4">
    <source>
        <dbReference type="ARBA" id="ARBA00012531"/>
    </source>
</evidence>
<feature type="domain" description="Fe2OG dioxygenase" evidence="13">
    <location>
        <begin position="162"/>
        <end position="263"/>
    </location>
</feature>
<keyword evidence="11" id="KW-0408">Iron</keyword>
<keyword evidence="12" id="KW-0472">Membrane</keyword>
<evidence type="ECO:0000313" key="14">
    <source>
        <dbReference type="EMBL" id="GEP53656.1"/>
    </source>
</evidence>
<dbReference type="AlphaFoldDB" id="A0A512N3U5"/>
<keyword evidence="15" id="KW-1185">Reference proteome</keyword>
<dbReference type="Proteomes" id="UP000321058">
    <property type="component" value="Unassembled WGS sequence"/>
</dbReference>
<comment type="catalytic activity">
    <reaction evidence="10">
        <text>L-arginine + 2-oxoglutarate + O2 = guanidine + L-glutamate 5-semialdehyde + succinate + CO2</text>
        <dbReference type="Rhea" id="RHEA:31535"/>
        <dbReference type="ChEBI" id="CHEBI:15379"/>
        <dbReference type="ChEBI" id="CHEBI:16526"/>
        <dbReference type="ChEBI" id="CHEBI:16810"/>
        <dbReference type="ChEBI" id="CHEBI:30031"/>
        <dbReference type="ChEBI" id="CHEBI:30087"/>
        <dbReference type="ChEBI" id="CHEBI:32682"/>
        <dbReference type="ChEBI" id="CHEBI:58066"/>
        <dbReference type="EC" id="1.14.20.7"/>
    </reaction>
</comment>
<evidence type="ECO:0000256" key="12">
    <source>
        <dbReference type="SAM" id="Phobius"/>
    </source>
</evidence>
<dbReference type="GO" id="GO:0046872">
    <property type="term" value="F:metal ion binding"/>
    <property type="evidence" value="ECO:0007669"/>
    <property type="project" value="UniProtKB-KW"/>
</dbReference>
<evidence type="ECO:0000256" key="2">
    <source>
        <dbReference type="ARBA" id="ARBA00004767"/>
    </source>
</evidence>
<evidence type="ECO:0000256" key="3">
    <source>
        <dbReference type="ARBA" id="ARBA00012293"/>
    </source>
</evidence>
<protein>
    <recommendedName>
        <fullName evidence="5">2-oxoglutarate-dependent ethylene/succinate-forming enzyme</fullName>
        <ecNumber evidence="4">1.13.12.19</ecNumber>
        <ecNumber evidence="3">1.14.20.7</ecNumber>
    </recommendedName>
    <alternativeName>
        <fullName evidence="7">2-oxoglutarate dioxygenase (ethylene-forming)</fullName>
    </alternativeName>
    <alternativeName>
        <fullName evidence="8">2-oxoglutarate/L-arginine monooxygenase/decarboxylase (succinate-forming)</fullName>
    </alternativeName>
</protein>
<dbReference type="InterPro" id="IPR005123">
    <property type="entry name" value="Oxoglu/Fe-dep_dioxygenase_dom"/>
</dbReference>
<dbReference type="Pfam" id="PF14226">
    <property type="entry name" value="DIOX_N"/>
    <property type="match status" value="1"/>
</dbReference>
<evidence type="ECO:0000256" key="7">
    <source>
        <dbReference type="ARBA" id="ARBA00031011"/>
    </source>
</evidence>
<keyword evidence="11" id="KW-0560">Oxidoreductase</keyword>
<dbReference type="Pfam" id="PF03171">
    <property type="entry name" value="2OG-FeII_Oxy"/>
    <property type="match status" value="1"/>
</dbReference>
<reference evidence="14 15" key="1">
    <citation type="submission" date="2019-07" db="EMBL/GenBank/DDBJ databases">
        <title>Whole genome shotgun sequence of Reyranella soli NBRC 108950.</title>
        <authorList>
            <person name="Hosoyama A."/>
            <person name="Uohara A."/>
            <person name="Ohji S."/>
            <person name="Ichikawa N."/>
        </authorList>
    </citation>
    <scope>NUCLEOTIDE SEQUENCE [LARGE SCALE GENOMIC DNA]</scope>
    <source>
        <strain evidence="14 15">NBRC 108950</strain>
    </source>
</reference>
<dbReference type="InterPro" id="IPR050231">
    <property type="entry name" value="Iron_ascorbate_oxido_reductase"/>
</dbReference>
<dbReference type="EC" id="1.13.12.19" evidence="4"/>
<gene>
    <name evidence="14" type="ORF">RSO01_08220</name>
</gene>
<dbReference type="RefSeq" id="WP_218037233.1">
    <property type="nucleotide sequence ID" value="NZ_BKAJ01000014.1"/>
</dbReference>
<dbReference type="InterPro" id="IPR027443">
    <property type="entry name" value="IPNS-like_sf"/>
</dbReference>
<organism evidence="14 15">
    <name type="scientific">Reyranella soli</name>
    <dbReference type="NCBI Taxonomy" id="1230389"/>
    <lineage>
        <taxon>Bacteria</taxon>
        <taxon>Pseudomonadati</taxon>
        <taxon>Pseudomonadota</taxon>
        <taxon>Alphaproteobacteria</taxon>
        <taxon>Hyphomicrobiales</taxon>
        <taxon>Reyranellaceae</taxon>
        <taxon>Reyranella</taxon>
    </lineage>
</organism>
<evidence type="ECO:0000313" key="15">
    <source>
        <dbReference type="Proteomes" id="UP000321058"/>
    </source>
</evidence>
<keyword evidence="6" id="KW-0266">Ethylene biosynthesis</keyword>
<sequence length="300" mass="32793">MLPVIDVTSVNTATGQAMRAACLQYGFFYIKGHRVPAGMIEAVAKQARALFALSAETKAALHMKHSPASRGYSPLAGQVLDPGKPADLKESFYLGPELPLDHPFVQAGLFNCGPNQWPELPGFRVVMEGYLGAMIALAEALMGGIALALGLGQDHFTRFCRDPTCTLRLLHYPPQPVDALPQQMGAGAHTDFGAITILWQDDNGGLQVEGDDGWIDVPPLPGTFVVNLGDMMARWTSDRFRSTRHRVINRGGDRYSIPFFYNGHPEHPIVPIHEGEPALYPATTVEGHLREMYRRSYGAA</sequence>
<comment type="similarity">
    <text evidence="11">Belongs to the iron/ascorbate-dependent oxidoreductase family.</text>
</comment>
<dbReference type="PRINTS" id="PR00682">
    <property type="entry name" value="IPNSYNTHASE"/>
</dbReference>
<keyword evidence="12" id="KW-0812">Transmembrane</keyword>
<comment type="catalytic activity">
    <reaction evidence="9">
        <text>2-oxoglutarate + O2 + 2 H(+) = ethene + 3 CO2 + H2O</text>
        <dbReference type="Rhea" id="RHEA:31523"/>
        <dbReference type="ChEBI" id="CHEBI:15377"/>
        <dbReference type="ChEBI" id="CHEBI:15378"/>
        <dbReference type="ChEBI" id="CHEBI:15379"/>
        <dbReference type="ChEBI" id="CHEBI:16526"/>
        <dbReference type="ChEBI" id="CHEBI:16810"/>
        <dbReference type="ChEBI" id="CHEBI:18153"/>
        <dbReference type="EC" id="1.13.12.19"/>
    </reaction>
</comment>
<dbReference type="EC" id="1.14.20.7" evidence="3"/>
<evidence type="ECO:0000259" key="13">
    <source>
        <dbReference type="PROSITE" id="PS51471"/>
    </source>
</evidence>
<dbReference type="SUPFAM" id="SSF51197">
    <property type="entry name" value="Clavaminate synthase-like"/>
    <property type="match status" value="1"/>
</dbReference>
<evidence type="ECO:0000256" key="9">
    <source>
        <dbReference type="ARBA" id="ARBA00047725"/>
    </source>
</evidence>
<comment type="caution">
    <text evidence="14">The sequence shown here is derived from an EMBL/GenBank/DDBJ whole genome shotgun (WGS) entry which is preliminary data.</text>
</comment>
<dbReference type="Gene3D" id="2.60.120.330">
    <property type="entry name" value="B-lactam Antibiotic, Isopenicillin N Synthase, Chain"/>
    <property type="match status" value="1"/>
</dbReference>
<feature type="transmembrane region" description="Helical" evidence="12">
    <location>
        <begin position="130"/>
        <end position="151"/>
    </location>
</feature>
<dbReference type="InterPro" id="IPR044861">
    <property type="entry name" value="IPNS-like_FE2OG_OXY"/>
</dbReference>
<evidence type="ECO:0000256" key="6">
    <source>
        <dbReference type="ARBA" id="ARBA00022666"/>
    </source>
</evidence>
<dbReference type="GO" id="GO:0102276">
    <property type="term" value="F:2-oxoglutarate oxygenase/decarboxylase (ethylene-forming) activity"/>
    <property type="evidence" value="ECO:0007669"/>
    <property type="project" value="UniProtKB-EC"/>
</dbReference>
<comment type="cofactor">
    <cofactor evidence="1">
        <name>Fe(2+)</name>
        <dbReference type="ChEBI" id="CHEBI:29033"/>
    </cofactor>
</comment>
<keyword evidence="12" id="KW-1133">Transmembrane helix</keyword>
<dbReference type="EMBL" id="BKAJ01000014">
    <property type="protein sequence ID" value="GEP53656.1"/>
    <property type="molecule type" value="Genomic_DNA"/>
</dbReference>
<dbReference type="PROSITE" id="PS51471">
    <property type="entry name" value="FE2OG_OXY"/>
    <property type="match status" value="1"/>
</dbReference>